<evidence type="ECO:0000256" key="3">
    <source>
        <dbReference type="PROSITE-ProRule" id="PRU00023"/>
    </source>
</evidence>
<dbReference type="Gene3D" id="1.25.40.20">
    <property type="entry name" value="Ankyrin repeat-containing domain"/>
    <property type="match status" value="1"/>
</dbReference>
<gene>
    <name evidence="4" type="ORF">ACFOHL_07790</name>
</gene>
<name>A0ABV7FQU5_9ALTE</name>
<proteinExistence type="predicted"/>
<dbReference type="RefSeq" id="WP_376919659.1">
    <property type="nucleotide sequence ID" value="NZ_JBHRSW010000014.1"/>
</dbReference>
<dbReference type="InterPro" id="IPR002110">
    <property type="entry name" value="Ankyrin_rpt"/>
</dbReference>
<evidence type="ECO:0000313" key="4">
    <source>
        <dbReference type="EMBL" id="MFC3121520.1"/>
    </source>
</evidence>
<dbReference type="EMBL" id="JBHRSW010000014">
    <property type="protein sequence ID" value="MFC3121520.1"/>
    <property type="molecule type" value="Genomic_DNA"/>
</dbReference>
<protein>
    <submittedName>
        <fullName evidence="4">Ankyrin repeat domain-containing protein</fullName>
    </submittedName>
</protein>
<keyword evidence="1" id="KW-0677">Repeat</keyword>
<feature type="repeat" description="ANK" evidence="3">
    <location>
        <begin position="40"/>
        <end position="72"/>
    </location>
</feature>
<sequence length="193" mass="20843">MSVKSVPAQIVDAIKEEDVKAILSLFKAKPEQIEVFTPFGGQTWLGYASQLGKLQSVRTLIDIGFDVNNGDKRDNILPICSAAANGHLAVVRFLLANNSYLDVSSSVNNALFAAVVGRSLNIVKLLLESGIDSKTSYNSDSMKNMDAIAFALMRGEEQCAQAVALWNADGNDDLASKLLNRASEIADENAYKE</sequence>
<dbReference type="Pfam" id="PF12796">
    <property type="entry name" value="Ank_2"/>
    <property type="match status" value="1"/>
</dbReference>
<dbReference type="PANTHER" id="PTHR24198:SF165">
    <property type="entry name" value="ANKYRIN REPEAT-CONTAINING PROTEIN-RELATED"/>
    <property type="match status" value="1"/>
</dbReference>
<comment type="caution">
    <text evidence="4">The sequence shown here is derived from an EMBL/GenBank/DDBJ whole genome shotgun (WGS) entry which is preliminary data.</text>
</comment>
<reference evidence="5" key="1">
    <citation type="journal article" date="2019" name="Int. J. Syst. Evol. Microbiol.">
        <title>The Global Catalogue of Microorganisms (GCM) 10K type strain sequencing project: providing services to taxonomists for standard genome sequencing and annotation.</title>
        <authorList>
            <consortium name="The Broad Institute Genomics Platform"/>
            <consortium name="The Broad Institute Genome Sequencing Center for Infectious Disease"/>
            <person name="Wu L."/>
            <person name="Ma J."/>
        </authorList>
    </citation>
    <scope>NUCLEOTIDE SEQUENCE [LARGE SCALE GENOMIC DNA]</scope>
    <source>
        <strain evidence="5">KCTC 52473</strain>
    </source>
</reference>
<dbReference type="PROSITE" id="PS50088">
    <property type="entry name" value="ANK_REPEAT"/>
    <property type="match status" value="1"/>
</dbReference>
<evidence type="ECO:0000256" key="1">
    <source>
        <dbReference type="ARBA" id="ARBA00022737"/>
    </source>
</evidence>
<accession>A0ABV7FQU5</accession>
<dbReference type="SMART" id="SM00248">
    <property type="entry name" value="ANK"/>
    <property type="match status" value="3"/>
</dbReference>
<evidence type="ECO:0000256" key="2">
    <source>
        <dbReference type="ARBA" id="ARBA00023043"/>
    </source>
</evidence>
<dbReference type="SUPFAM" id="SSF48403">
    <property type="entry name" value="Ankyrin repeat"/>
    <property type="match status" value="1"/>
</dbReference>
<keyword evidence="5" id="KW-1185">Reference proteome</keyword>
<dbReference type="Proteomes" id="UP001595478">
    <property type="component" value="Unassembled WGS sequence"/>
</dbReference>
<evidence type="ECO:0000313" key="5">
    <source>
        <dbReference type="Proteomes" id="UP001595478"/>
    </source>
</evidence>
<dbReference type="PANTHER" id="PTHR24198">
    <property type="entry name" value="ANKYRIN REPEAT AND PROTEIN KINASE DOMAIN-CONTAINING PROTEIN"/>
    <property type="match status" value="1"/>
</dbReference>
<dbReference type="InterPro" id="IPR036770">
    <property type="entry name" value="Ankyrin_rpt-contain_sf"/>
</dbReference>
<keyword evidence="2 3" id="KW-0040">ANK repeat</keyword>
<organism evidence="4 5">
    <name type="scientific">Agaribacter flavus</name>
    <dbReference type="NCBI Taxonomy" id="1902781"/>
    <lineage>
        <taxon>Bacteria</taxon>
        <taxon>Pseudomonadati</taxon>
        <taxon>Pseudomonadota</taxon>
        <taxon>Gammaproteobacteria</taxon>
        <taxon>Alteromonadales</taxon>
        <taxon>Alteromonadaceae</taxon>
        <taxon>Agaribacter</taxon>
    </lineage>
</organism>